<dbReference type="SMART" id="SM00710">
    <property type="entry name" value="PbH1"/>
    <property type="match status" value="4"/>
</dbReference>
<evidence type="ECO:0000313" key="14">
    <source>
        <dbReference type="Proteomes" id="UP001295794"/>
    </source>
</evidence>
<dbReference type="Proteomes" id="UP001295794">
    <property type="component" value="Unassembled WGS sequence"/>
</dbReference>
<dbReference type="PANTHER" id="PTHR31736:SF19">
    <property type="entry name" value="PECTIN LYASE SUPERFAMILY PROTEIN-RELATED"/>
    <property type="match status" value="1"/>
</dbReference>
<dbReference type="InterPro" id="IPR011050">
    <property type="entry name" value="Pectin_lyase_fold/virulence"/>
</dbReference>
<dbReference type="InterPro" id="IPR012334">
    <property type="entry name" value="Pectin_lyas_fold"/>
</dbReference>
<evidence type="ECO:0000256" key="5">
    <source>
        <dbReference type="ARBA" id="ARBA00022737"/>
    </source>
</evidence>
<keyword evidence="8" id="KW-0325">Glycoprotein</keyword>
<evidence type="ECO:0000256" key="1">
    <source>
        <dbReference type="ARBA" id="ARBA00004613"/>
    </source>
</evidence>
<keyword evidence="9 11" id="KW-0326">Glycosidase</keyword>
<dbReference type="PANTHER" id="PTHR31736">
    <property type="match status" value="1"/>
</dbReference>
<protein>
    <recommendedName>
        <fullName evidence="15">Glycoside hydrolase family 28 protein</fullName>
    </recommendedName>
</protein>
<keyword evidence="14" id="KW-1185">Reference proteome</keyword>
<evidence type="ECO:0000256" key="7">
    <source>
        <dbReference type="ARBA" id="ARBA00023157"/>
    </source>
</evidence>
<evidence type="ECO:0000313" key="13">
    <source>
        <dbReference type="EMBL" id="CAK5265867.1"/>
    </source>
</evidence>
<comment type="caution">
    <text evidence="13">The sequence shown here is derived from an EMBL/GenBank/DDBJ whole genome shotgun (WGS) entry which is preliminary data.</text>
</comment>
<feature type="chain" id="PRO_5042225989" description="Glycoside hydrolase family 28 protein" evidence="12">
    <location>
        <begin position="21"/>
        <end position="376"/>
    </location>
</feature>
<feature type="signal peptide" evidence="12">
    <location>
        <begin position="1"/>
        <end position="20"/>
    </location>
</feature>
<evidence type="ECO:0000256" key="8">
    <source>
        <dbReference type="ARBA" id="ARBA00023180"/>
    </source>
</evidence>
<keyword evidence="4 12" id="KW-0732">Signal</keyword>
<evidence type="ECO:0000256" key="3">
    <source>
        <dbReference type="ARBA" id="ARBA00022525"/>
    </source>
</evidence>
<organism evidence="13 14">
    <name type="scientific">Mycena citricolor</name>
    <dbReference type="NCBI Taxonomy" id="2018698"/>
    <lineage>
        <taxon>Eukaryota</taxon>
        <taxon>Fungi</taxon>
        <taxon>Dikarya</taxon>
        <taxon>Basidiomycota</taxon>
        <taxon>Agaricomycotina</taxon>
        <taxon>Agaricomycetes</taxon>
        <taxon>Agaricomycetidae</taxon>
        <taxon>Agaricales</taxon>
        <taxon>Marasmiineae</taxon>
        <taxon>Mycenaceae</taxon>
        <taxon>Mycena</taxon>
    </lineage>
</organism>
<proteinExistence type="inferred from homology"/>
<name>A0AAD2GYZ1_9AGAR</name>
<evidence type="ECO:0000256" key="4">
    <source>
        <dbReference type="ARBA" id="ARBA00022729"/>
    </source>
</evidence>
<dbReference type="EMBL" id="CAVNYO010000102">
    <property type="protein sequence ID" value="CAK5265867.1"/>
    <property type="molecule type" value="Genomic_DNA"/>
</dbReference>
<evidence type="ECO:0000256" key="9">
    <source>
        <dbReference type="ARBA" id="ARBA00023295"/>
    </source>
</evidence>
<dbReference type="GO" id="GO:0071555">
    <property type="term" value="P:cell wall organization"/>
    <property type="evidence" value="ECO:0007669"/>
    <property type="project" value="UniProtKB-KW"/>
</dbReference>
<comment type="similarity">
    <text evidence="2 11">Belongs to the glycosyl hydrolase 28 family.</text>
</comment>
<evidence type="ECO:0000256" key="11">
    <source>
        <dbReference type="RuleBase" id="RU361169"/>
    </source>
</evidence>
<dbReference type="Gene3D" id="2.160.20.10">
    <property type="entry name" value="Single-stranded right-handed beta-helix, Pectin lyase-like"/>
    <property type="match status" value="1"/>
</dbReference>
<comment type="subcellular location">
    <subcellularLocation>
        <location evidence="1">Secreted</location>
    </subcellularLocation>
</comment>
<dbReference type="GO" id="GO:0045490">
    <property type="term" value="P:pectin catabolic process"/>
    <property type="evidence" value="ECO:0007669"/>
    <property type="project" value="UniProtKB-ARBA"/>
</dbReference>
<keyword evidence="3" id="KW-0964">Secreted</keyword>
<dbReference type="GO" id="GO:0004650">
    <property type="term" value="F:polygalacturonase activity"/>
    <property type="evidence" value="ECO:0007669"/>
    <property type="project" value="InterPro"/>
</dbReference>
<dbReference type="AlphaFoldDB" id="A0AAD2GYZ1"/>
<dbReference type="GO" id="GO:0046576">
    <property type="term" value="F:rhamnogalacturonan alpha-L-rhamnopyranosyl-(1-&gt;4)-alpha-D-galactopyranosyluronide lyase activity"/>
    <property type="evidence" value="ECO:0007669"/>
    <property type="project" value="UniProtKB-ARBA"/>
</dbReference>
<dbReference type="InterPro" id="IPR006626">
    <property type="entry name" value="PbH1"/>
</dbReference>
<keyword evidence="5" id="KW-0677">Repeat</keyword>
<reference evidence="13" key="1">
    <citation type="submission" date="2023-11" db="EMBL/GenBank/DDBJ databases">
        <authorList>
            <person name="De Vega J J."/>
            <person name="De Vega J J."/>
        </authorList>
    </citation>
    <scope>NUCLEOTIDE SEQUENCE</scope>
</reference>
<keyword evidence="7" id="KW-1015">Disulfide bond</keyword>
<sequence length="376" mass="40104">MFRTLSLALLALGAASRVSAAVKTCNVLDYGAKADNSTDLGPALLAAWNKCVIPSSTHVATDTQLVVPAGNFLLRSNAVFDHAAYWNLRILGNIYLPYDPSLGGTMIEFDHCTNIVLSGNGAIYGNGYRYRPGGNLSLHPGRPRLIRFQSCDNCVITGVTLYDAPKFHVTIIGNNNVAHNMAIHATNIGETDGFDMSGNNNYVHDVVVENGDECVTVKTPTNGFVAENLVCINGAGSNIGSFGAGNKAVAVQNVVYRNVSVSNSDAGIMIKYFPDNSGYVRNITYNDFRFKAAAYPLYISAFWQGNGKDTGNLQISDVTYNNIVGTGTPTRPRVLLDCNAASPCKNIKFNGISVTNTVADKITHACGSGITGIPKC</sequence>
<dbReference type="InterPro" id="IPR000743">
    <property type="entry name" value="Glyco_hydro_28"/>
</dbReference>
<evidence type="ECO:0000256" key="2">
    <source>
        <dbReference type="ARBA" id="ARBA00008834"/>
    </source>
</evidence>
<evidence type="ECO:0000256" key="10">
    <source>
        <dbReference type="ARBA" id="ARBA00023316"/>
    </source>
</evidence>
<evidence type="ECO:0008006" key="15">
    <source>
        <dbReference type="Google" id="ProtNLM"/>
    </source>
</evidence>
<dbReference type="SUPFAM" id="SSF51126">
    <property type="entry name" value="Pectin lyase-like"/>
    <property type="match status" value="1"/>
</dbReference>
<keyword evidence="10" id="KW-0961">Cell wall biogenesis/degradation</keyword>
<dbReference type="GO" id="GO:0005576">
    <property type="term" value="C:extracellular region"/>
    <property type="evidence" value="ECO:0007669"/>
    <property type="project" value="UniProtKB-SubCell"/>
</dbReference>
<dbReference type="Pfam" id="PF00295">
    <property type="entry name" value="Glyco_hydro_28"/>
    <property type="match status" value="1"/>
</dbReference>
<evidence type="ECO:0000256" key="6">
    <source>
        <dbReference type="ARBA" id="ARBA00022801"/>
    </source>
</evidence>
<accession>A0AAD2GYZ1</accession>
<gene>
    <name evidence="13" type="ORF">MYCIT1_LOCUS7197</name>
</gene>
<evidence type="ECO:0000256" key="12">
    <source>
        <dbReference type="SAM" id="SignalP"/>
    </source>
</evidence>
<keyword evidence="6 11" id="KW-0378">Hydrolase</keyword>